<protein>
    <submittedName>
        <fullName evidence="1">Uncharacterized protein</fullName>
    </submittedName>
</protein>
<name>X1JK35_9ZZZZ</name>
<dbReference type="AlphaFoldDB" id="X1JK35"/>
<sequence>MGLEEGGKICYNIGMGNPTPPGPTPGSSCDICDELLWPTGFTPGNVHVEFKDLKKCPLATLDPPNAIWVLTQDDANPCYWQYDDNNFKVIVEVTVGQIEVGCTGVFADAGDIYFRGQLGGCFSHFNNINTVCVGNIKARFGTATITWS</sequence>
<comment type="caution">
    <text evidence="1">The sequence shown here is derived from an EMBL/GenBank/DDBJ whole genome shotgun (WGS) entry which is preliminary data.</text>
</comment>
<accession>X1JK35</accession>
<organism evidence="1">
    <name type="scientific">marine sediment metagenome</name>
    <dbReference type="NCBI Taxonomy" id="412755"/>
    <lineage>
        <taxon>unclassified sequences</taxon>
        <taxon>metagenomes</taxon>
        <taxon>ecological metagenomes</taxon>
    </lineage>
</organism>
<proteinExistence type="predicted"/>
<dbReference type="EMBL" id="BARV01001297">
    <property type="protein sequence ID" value="GAH94442.1"/>
    <property type="molecule type" value="Genomic_DNA"/>
</dbReference>
<evidence type="ECO:0000313" key="1">
    <source>
        <dbReference type="EMBL" id="GAH94442.1"/>
    </source>
</evidence>
<reference evidence="1" key="1">
    <citation type="journal article" date="2014" name="Front. Microbiol.">
        <title>High frequency of phylogenetically diverse reductive dehalogenase-homologous genes in deep subseafloor sedimentary metagenomes.</title>
        <authorList>
            <person name="Kawai M."/>
            <person name="Futagami T."/>
            <person name="Toyoda A."/>
            <person name="Takaki Y."/>
            <person name="Nishi S."/>
            <person name="Hori S."/>
            <person name="Arai W."/>
            <person name="Tsubouchi T."/>
            <person name="Morono Y."/>
            <person name="Uchiyama I."/>
            <person name="Ito T."/>
            <person name="Fujiyama A."/>
            <person name="Inagaki F."/>
            <person name="Takami H."/>
        </authorList>
    </citation>
    <scope>NUCLEOTIDE SEQUENCE</scope>
    <source>
        <strain evidence="1">Expedition CK06-06</strain>
    </source>
</reference>
<gene>
    <name evidence="1" type="ORF">S06H3_03845</name>
</gene>